<dbReference type="HOGENOM" id="CLU_007014_0_0_2"/>
<dbReference type="GO" id="GO:0008170">
    <property type="term" value="F:N-methyltransferase activity"/>
    <property type="evidence" value="ECO:0007669"/>
    <property type="project" value="InterPro"/>
</dbReference>
<gene>
    <name evidence="5" type="ordered locus">CENSYa_0652</name>
</gene>
<evidence type="ECO:0000256" key="3">
    <source>
        <dbReference type="ARBA" id="ARBA00022679"/>
    </source>
</evidence>
<dbReference type="InterPro" id="IPR002941">
    <property type="entry name" value="DNA_methylase_N4/N6"/>
</dbReference>
<protein>
    <submittedName>
        <fullName evidence="5">Adenine specific DNA methylase</fullName>
    </submittedName>
</protein>
<organism evidence="5 6">
    <name type="scientific">Cenarchaeum symbiosum (strain A)</name>
    <dbReference type="NCBI Taxonomy" id="414004"/>
    <lineage>
        <taxon>Archaea</taxon>
        <taxon>Nitrososphaerota</taxon>
        <taxon>Candidatus Cenarchaeales</taxon>
        <taxon>Candidatus Cenarchaeaceae</taxon>
        <taxon>Candidatus Cenarchaeum</taxon>
    </lineage>
</organism>
<comment type="similarity">
    <text evidence="1">Belongs to the N(4)/N(6)-methyltransferase family.</text>
</comment>
<evidence type="ECO:0000256" key="1">
    <source>
        <dbReference type="ARBA" id="ARBA00006594"/>
    </source>
</evidence>
<feature type="domain" description="DNA methylase N-4/N-6" evidence="4">
    <location>
        <begin position="97"/>
        <end position="425"/>
    </location>
</feature>
<dbReference type="EnsemblBacteria" id="ABK77285">
    <property type="protein sequence ID" value="ABK77285"/>
    <property type="gene ID" value="CENSYa_0652"/>
</dbReference>
<dbReference type="PROSITE" id="PS00092">
    <property type="entry name" value="N6_MTASE"/>
    <property type="match status" value="1"/>
</dbReference>
<dbReference type="STRING" id="414004.CENSYa_0652"/>
<dbReference type="GO" id="GO:0005737">
    <property type="term" value="C:cytoplasm"/>
    <property type="evidence" value="ECO:0007669"/>
    <property type="project" value="TreeGrafter"/>
</dbReference>
<dbReference type="PANTHER" id="PTHR13370:SF16">
    <property type="entry name" value="SITE-SPECIFIC DNA-METHYLTRANSFERASE (ADENINE-SPECIFIC)"/>
    <property type="match status" value="1"/>
</dbReference>
<dbReference type="InterPro" id="IPR002052">
    <property type="entry name" value="DNA_methylase_N6_adenine_CS"/>
</dbReference>
<dbReference type="KEGG" id="csy:CENSYa_0652"/>
<dbReference type="GO" id="GO:0003677">
    <property type="term" value="F:DNA binding"/>
    <property type="evidence" value="ECO:0007669"/>
    <property type="project" value="InterPro"/>
</dbReference>
<dbReference type="Pfam" id="PF01555">
    <property type="entry name" value="N6_N4_Mtase"/>
    <property type="match status" value="1"/>
</dbReference>
<evidence type="ECO:0000313" key="5">
    <source>
        <dbReference type="EMBL" id="ABK77285.1"/>
    </source>
</evidence>
<dbReference type="PATRIC" id="fig|414004.10.peg.599"/>
<evidence type="ECO:0000259" key="4">
    <source>
        <dbReference type="Pfam" id="PF01555"/>
    </source>
</evidence>
<keyword evidence="3" id="KW-0808">Transferase</keyword>
<dbReference type="AlphaFoldDB" id="A0RVB8"/>
<dbReference type="EMBL" id="DP000238">
    <property type="protein sequence ID" value="ABK77285.1"/>
    <property type="molecule type" value="Genomic_DNA"/>
</dbReference>
<evidence type="ECO:0000256" key="2">
    <source>
        <dbReference type="ARBA" id="ARBA00022603"/>
    </source>
</evidence>
<proteinExistence type="inferred from homology"/>
<dbReference type="Gene3D" id="3.40.50.150">
    <property type="entry name" value="Vaccinia Virus protein VP39"/>
    <property type="match status" value="1"/>
</dbReference>
<evidence type="ECO:0000313" key="6">
    <source>
        <dbReference type="Proteomes" id="UP000000758"/>
    </source>
</evidence>
<dbReference type="InterPro" id="IPR001091">
    <property type="entry name" value="RM_Methyltransferase"/>
</dbReference>
<keyword evidence="6" id="KW-1185">Reference proteome</keyword>
<dbReference type="GO" id="GO:0032259">
    <property type="term" value="P:methylation"/>
    <property type="evidence" value="ECO:0007669"/>
    <property type="project" value="UniProtKB-KW"/>
</dbReference>
<name>A0RVB8_CENSY</name>
<dbReference type="SUPFAM" id="SSF53335">
    <property type="entry name" value="S-adenosyl-L-methionine-dependent methyltransferases"/>
    <property type="match status" value="1"/>
</dbReference>
<sequence>MEWTGKYEAEKLQIPTVSLHVHERIDTSTILDKVMKKETGRQETFESYFETEENNPIEEKAIQFYQHKNGWSNRLIGGDSLLVMNSLLRKERMADTVQMIYIDPPYGIKYGSNFQPFVSKKEVKDGSDKDLAYTPETIHAFKDTWDLEIHSYISYLRDRLVLSRELLKVSGSIGVQISDENMHYVRMLMDEVFGKKNFVGIIQYRTTATSITKSSIPIVCDYIIWYAKNKSELKYNPIYEKRSFPINDPNYRFVEINGERRRMSPEERRNPNLLPEGSKIYRIVALVSQGGQSNQYTYVFNNKKYKPPANRSWSIKEDGIKNLEKKNRLVVSGNTINRVSYFHETNYEQLNNMWLDTTSGGFEGKTYVVQTTAKTIRRFMLMTTDPGDLVFDPTCGSGTTAYVSEEYGRRWITVDTQRVAITLAKRRIMASKYKYYKLRYPGRGVDSGFLHSTPDGIFQKISASSLAYDVEPESIVLHGNPDEDKNKMRVSGPFTVEAVPSPMAISIDALYDKRTRGTHIATINKRQEEWRAKLHASGIRGRNGEKIEFIEVSSFPTTRYIHARGITNETAHRNVMISFGPEHYPFETRQVTGVFEEVKKMKKKPDVVVFGGMQFDPEAANNIDNLELNGVTFLKAQMNADNFVGHLKKNKSGGDDFMIVGQPEIKIDEGNGMYTVSVLGFDFYDIANDKIVSGDISHVVMWMLDTDYDGRSVYPQQVFFPMGGKDTWSNLYKTLNDYIEPDYLETYKGSKSIPFKPGKKNRVAVKIVDDRGIESMCVMEVKSGKN</sequence>
<dbReference type="Proteomes" id="UP000000758">
    <property type="component" value="Chromosome"/>
</dbReference>
<dbReference type="REBASE" id="14169">
    <property type="entry name" value="M.CsyAORF652P"/>
</dbReference>
<accession>A0RVB8</accession>
<dbReference type="PANTHER" id="PTHR13370">
    <property type="entry name" value="RNA METHYLASE-RELATED"/>
    <property type="match status" value="1"/>
</dbReference>
<keyword evidence="2 5" id="KW-0489">Methyltransferase</keyword>
<reference evidence="5 6" key="1">
    <citation type="journal article" date="2006" name="Proc. Natl. Acad. Sci. U.S.A.">
        <title>Genomic analysis of the uncultivated marine crenarchaeote Cenarchaeum symbiosum.</title>
        <authorList>
            <person name="Hallam S.J."/>
            <person name="Konstantinidis K.T."/>
            <person name="Putnam N."/>
            <person name="Schleper C."/>
            <person name="Watanabe Y."/>
            <person name="Sugahara J."/>
            <person name="Preston C."/>
            <person name="de la Torre J."/>
            <person name="Richardson P.M."/>
            <person name="DeLong E.F."/>
        </authorList>
    </citation>
    <scope>NUCLEOTIDE SEQUENCE [LARGE SCALE GENOMIC DNA]</scope>
    <source>
        <strain evidence="6">A</strain>
    </source>
</reference>
<dbReference type="InterPro" id="IPR029063">
    <property type="entry name" value="SAM-dependent_MTases_sf"/>
</dbReference>
<dbReference type="PRINTS" id="PR00508">
    <property type="entry name" value="S21N4MTFRASE"/>
</dbReference>